<name>A0A1Q8YA38_9BURK</name>
<organism evidence="1 2">
    <name type="scientific">Rhodoferax antarcticus ANT.BR</name>
    <dbReference type="NCBI Taxonomy" id="1111071"/>
    <lineage>
        <taxon>Bacteria</taxon>
        <taxon>Pseudomonadati</taxon>
        <taxon>Pseudomonadota</taxon>
        <taxon>Betaproteobacteria</taxon>
        <taxon>Burkholderiales</taxon>
        <taxon>Comamonadaceae</taxon>
        <taxon>Rhodoferax</taxon>
    </lineage>
</organism>
<gene>
    <name evidence="1" type="ORF">BLL52_3701</name>
</gene>
<keyword evidence="2" id="KW-1185">Reference proteome</keyword>
<proteinExistence type="predicted"/>
<sequence>MNTTPPHFGALFAQLGLPDDDESIAAFLVKHRSMARNVRLPDAPYWSASQASFLREALTQDAEWAVVVDQLSKALEDPEVTEQTRSLDDS</sequence>
<protein>
    <recommendedName>
        <fullName evidence="3">DUF2789 domain-containing protein</fullName>
    </recommendedName>
</protein>
<dbReference type="InterPro" id="IPR021250">
    <property type="entry name" value="DUF2789"/>
</dbReference>
<accession>A0A1Q8YA38</accession>
<evidence type="ECO:0000313" key="1">
    <source>
        <dbReference type="EMBL" id="OLP04885.1"/>
    </source>
</evidence>
<dbReference type="Proteomes" id="UP000185911">
    <property type="component" value="Unassembled WGS sequence"/>
</dbReference>
<evidence type="ECO:0008006" key="3">
    <source>
        <dbReference type="Google" id="ProtNLM"/>
    </source>
</evidence>
<comment type="caution">
    <text evidence="1">The sequence shown here is derived from an EMBL/GenBank/DDBJ whole genome shotgun (WGS) entry which is preliminary data.</text>
</comment>
<dbReference type="Pfam" id="PF10982">
    <property type="entry name" value="DUF2789"/>
    <property type="match status" value="1"/>
</dbReference>
<dbReference type="EMBL" id="MSYM01000018">
    <property type="protein sequence ID" value="OLP04885.1"/>
    <property type="molecule type" value="Genomic_DNA"/>
</dbReference>
<reference evidence="1 2" key="1">
    <citation type="submission" date="2017-01" db="EMBL/GenBank/DDBJ databases">
        <title>Genome sequence of Rhodoferax antarcticus ANT.BR, a psychrophilic purple nonsulfur bacterium from an Antarctic microbial mat.</title>
        <authorList>
            <person name="Baker J."/>
            <person name="Riester C."/>
            <person name="Skinner B."/>
            <person name="Newell A."/>
            <person name="Swingley W."/>
            <person name="Madigan M."/>
            <person name="Jung D."/>
            <person name="Asao M."/>
            <person name="Chen M."/>
            <person name="Loughlin P."/>
            <person name="Pan H."/>
            <person name="Lin S."/>
            <person name="Li N."/>
            <person name="Shaw J."/>
            <person name="Prado M."/>
            <person name="Sherman C."/>
            <person name="Li X."/>
            <person name="Tang J."/>
            <person name="Blankenship R."/>
            <person name="Zhao T."/>
            <person name="Touchman J."/>
            <person name="Sattley M."/>
        </authorList>
    </citation>
    <scope>NUCLEOTIDE SEQUENCE [LARGE SCALE GENOMIC DNA]</scope>
    <source>
        <strain evidence="1 2">ANT.BR</strain>
    </source>
</reference>
<dbReference type="STRING" id="81479.RA876_12370"/>
<dbReference type="InterPro" id="IPR038086">
    <property type="entry name" value="DUF2789_sf"/>
</dbReference>
<evidence type="ECO:0000313" key="2">
    <source>
        <dbReference type="Proteomes" id="UP000185911"/>
    </source>
</evidence>
<dbReference type="RefSeq" id="WP_075587811.1">
    <property type="nucleotide sequence ID" value="NZ_MSYM01000018.1"/>
</dbReference>
<dbReference type="AlphaFoldDB" id="A0A1Q8YA38"/>
<dbReference type="Gene3D" id="1.10.10.1130">
    <property type="entry name" value="Uncharacterised protein PF10982, DUF2789"/>
    <property type="match status" value="1"/>
</dbReference>